<proteinExistence type="evidence at transcript level"/>
<accession>V5H847</accession>
<feature type="signal peptide" evidence="1">
    <location>
        <begin position="1"/>
        <end position="20"/>
    </location>
</feature>
<dbReference type="SUPFAM" id="SSF50814">
    <property type="entry name" value="Lipocalins"/>
    <property type="match status" value="1"/>
</dbReference>
<protein>
    <submittedName>
        <fullName evidence="2">Putative lipocalin-7 5</fullName>
    </submittedName>
</protein>
<sequence>MQMFLQVALAILYAFTSCNAEECDCYPEDILESITEISEFRDAWNFFDTSQRLYLLRISLTVSLMGKQCIIIERSSATFPNIVSKLTYIDSLKRPGQERRTKVVRLTMKKRSEFNPKPTCFFTHDLPGYGESFPVVYWDSKCMIFLLTSAAYGRRGCAFLVKESERDKPLEYCKIIFRFFLRGKITNVYT</sequence>
<dbReference type="AlphaFoldDB" id="V5H847"/>
<dbReference type="EMBL" id="GANP01013781">
    <property type="protein sequence ID" value="JAB70687.1"/>
    <property type="molecule type" value="mRNA"/>
</dbReference>
<feature type="chain" id="PRO_5004737776" evidence="1">
    <location>
        <begin position="21"/>
        <end position="190"/>
    </location>
</feature>
<keyword evidence="1" id="KW-0732">Signal</keyword>
<evidence type="ECO:0000313" key="2">
    <source>
        <dbReference type="EMBL" id="JAB70687.1"/>
    </source>
</evidence>
<organism evidence="2">
    <name type="scientific">Ixodes ricinus</name>
    <name type="common">Common tick</name>
    <name type="synonym">Acarus ricinus</name>
    <dbReference type="NCBI Taxonomy" id="34613"/>
    <lineage>
        <taxon>Eukaryota</taxon>
        <taxon>Metazoa</taxon>
        <taxon>Ecdysozoa</taxon>
        <taxon>Arthropoda</taxon>
        <taxon>Chelicerata</taxon>
        <taxon>Arachnida</taxon>
        <taxon>Acari</taxon>
        <taxon>Parasitiformes</taxon>
        <taxon>Ixodida</taxon>
        <taxon>Ixodoidea</taxon>
        <taxon>Ixodidae</taxon>
        <taxon>Ixodinae</taxon>
        <taxon>Ixodes</taxon>
    </lineage>
</organism>
<dbReference type="InterPro" id="IPR012674">
    <property type="entry name" value="Calycin"/>
</dbReference>
<reference evidence="2" key="1">
    <citation type="journal article" date="2015" name="Sci. Rep.">
        <title>Tissue- and time-dependent transcription in Ixodes ricinus salivary glands and midguts when blood feeding on the vertebrate host.</title>
        <authorList>
            <person name="Kotsyfakis M."/>
            <person name="Schwarz A."/>
            <person name="Erhart J."/>
            <person name="Ribeiro J.M."/>
        </authorList>
    </citation>
    <scope>NUCLEOTIDE SEQUENCE</scope>
    <source>
        <tissue evidence="2">Salivary gland and midgut</tissue>
    </source>
</reference>
<dbReference type="Gene3D" id="2.40.128.20">
    <property type="match status" value="1"/>
</dbReference>
<name>V5H847_IXORI</name>
<evidence type="ECO:0000256" key="1">
    <source>
        <dbReference type="SAM" id="SignalP"/>
    </source>
</evidence>